<dbReference type="STRING" id="1798374.A2Z33_02115"/>
<comment type="caution">
    <text evidence="2">The sequence shown here is derived from an EMBL/GenBank/DDBJ whole genome shotgun (WGS) entry which is preliminary data.</text>
</comment>
<organism evidence="2 3">
    <name type="scientific">Candidatus Gottesmanbacteria bacterium RBG_16_52_11</name>
    <dbReference type="NCBI Taxonomy" id="1798374"/>
    <lineage>
        <taxon>Bacteria</taxon>
        <taxon>Candidatus Gottesmaniibacteriota</taxon>
    </lineage>
</organism>
<evidence type="ECO:0000313" key="2">
    <source>
        <dbReference type="EMBL" id="OGG02564.1"/>
    </source>
</evidence>
<sequence length="423" mass="46827">MSAESAIRRPGIRDTLDDVDHELDEDPWKEACAGLSRAVQQFYKNPEANLEADKKHIQEFAAAQLLTETLDKSQTKDPVILIFTRSGKKFSCIPVVSSETVPQLTDGLNMTHSTRSYSDICLTVAETFKDNKDWGGDLGVIVGPDPELPYTEFQRFCVAPVGPEVVASLIEGKKSVPQDVPEETETDDPSKPAGPVEPEELDVDGKSAEPEMQVEPAEPEQKHPPEETEIRESVPPETVELVGPTEPEAPAEPPEAQVERAGTEFDFPKGLLGLSQLVQLAMQGKENFADNRIIHYADARKLLNYMEQHPDRALFIVVSIEAGRPRFTLGEADKKPDINYKETKYITLLSNSDPLDVAQRIAGVINQMPKGHDQAILFYMIKYLSGGCARVLFTQENSKIKETLEKINGLRWYQPGTAGNNSG</sequence>
<dbReference type="Proteomes" id="UP000178448">
    <property type="component" value="Unassembled WGS sequence"/>
</dbReference>
<name>A0A1F5YR58_9BACT</name>
<accession>A0A1F5YR58</accession>
<gene>
    <name evidence="2" type="ORF">A2Z33_02115</name>
</gene>
<dbReference type="EMBL" id="MFJD01000007">
    <property type="protein sequence ID" value="OGG02564.1"/>
    <property type="molecule type" value="Genomic_DNA"/>
</dbReference>
<evidence type="ECO:0000313" key="3">
    <source>
        <dbReference type="Proteomes" id="UP000178448"/>
    </source>
</evidence>
<reference evidence="2 3" key="1">
    <citation type="journal article" date="2016" name="Nat. Commun.">
        <title>Thousands of microbial genomes shed light on interconnected biogeochemical processes in an aquifer system.</title>
        <authorList>
            <person name="Anantharaman K."/>
            <person name="Brown C.T."/>
            <person name="Hug L.A."/>
            <person name="Sharon I."/>
            <person name="Castelle C.J."/>
            <person name="Probst A.J."/>
            <person name="Thomas B.C."/>
            <person name="Singh A."/>
            <person name="Wilkins M.J."/>
            <person name="Karaoz U."/>
            <person name="Brodie E.L."/>
            <person name="Williams K.H."/>
            <person name="Hubbard S.S."/>
            <person name="Banfield J.F."/>
        </authorList>
    </citation>
    <scope>NUCLEOTIDE SEQUENCE [LARGE SCALE GENOMIC DNA]</scope>
</reference>
<dbReference type="AlphaFoldDB" id="A0A1F5YR58"/>
<protein>
    <submittedName>
        <fullName evidence="2">Uncharacterized protein</fullName>
    </submittedName>
</protein>
<feature type="region of interest" description="Disordered" evidence="1">
    <location>
        <begin position="172"/>
        <end position="257"/>
    </location>
</feature>
<proteinExistence type="predicted"/>
<feature type="compositionally biased region" description="Basic and acidic residues" evidence="1">
    <location>
        <begin position="219"/>
        <end position="234"/>
    </location>
</feature>
<evidence type="ECO:0000256" key="1">
    <source>
        <dbReference type="SAM" id="MobiDB-lite"/>
    </source>
</evidence>